<proteinExistence type="predicted"/>
<evidence type="ECO:0000313" key="4">
    <source>
        <dbReference type="Proteomes" id="UP001583177"/>
    </source>
</evidence>
<reference evidence="3 4" key="1">
    <citation type="journal article" date="2024" name="IMA Fungus">
        <title>IMA Genome - F19 : A genome assembly and annotation guide to empower mycologists, including annotated draft genome sequences of Ceratocystis pirilliformis, Diaporthe australafricana, Fusarium ophioides, Paecilomyces lecythidis, and Sporothrix stenoceras.</title>
        <authorList>
            <person name="Aylward J."/>
            <person name="Wilson A.M."/>
            <person name="Visagie C.M."/>
            <person name="Spraker J."/>
            <person name="Barnes I."/>
            <person name="Buitendag C."/>
            <person name="Ceriani C."/>
            <person name="Del Mar Angel L."/>
            <person name="du Plessis D."/>
            <person name="Fuchs T."/>
            <person name="Gasser K."/>
            <person name="Kramer D."/>
            <person name="Li W."/>
            <person name="Munsamy K."/>
            <person name="Piso A."/>
            <person name="Price J.L."/>
            <person name="Sonnekus B."/>
            <person name="Thomas C."/>
            <person name="van der Nest A."/>
            <person name="van Dijk A."/>
            <person name="van Heerden A."/>
            <person name="van Vuuren N."/>
            <person name="Yilmaz N."/>
            <person name="Duong T.A."/>
            <person name="van der Merwe N.A."/>
            <person name="Wingfield M.J."/>
            <person name="Wingfield B.D."/>
        </authorList>
    </citation>
    <scope>NUCLEOTIDE SEQUENCE [LARGE SCALE GENOMIC DNA]</scope>
    <source>
        <strain evidence="3 4">CMW 18300</strain>
    </source>
</reference>
<organism evidence="3 4">
    <name type="scientific">Diaporthe australafricana</name>
    <dbReference type="NCBI Taxonomy" id="127596"/>
    <lineage>
        <taxon>Eukaryota</taxon>
        <taxon>Fungi</taxon>
        <taxon>Dikarya</taxon>
        <taxon>Ascomycota</taxon>
        <taxon>Pezizomycotina</taxon>
        <taxon>Sordariomycetes</taxon>
        <taxon>Sordariomycetidae</taxon>
        <taxon>Diaporthales</taxon>
        <taxon>Diaporthaceae</taxon>
        <taxon>Diaporthe</taxon>
    </lineage>
</organism>
<sequence>MSQCVSCNNQPNDNDSLGGAAHEGTVTPMVIGIIVGTVAVFVLVLCALFYCAKLENDKTRRLKVVDPADVGPDVPLPSVEGGGAVPDDRGGDVYSSRDHGDFGAKSGSIDRRPSSITMVAREGEDARAGAGWRVPAGAVVGRKKGLFGWGGKKCSGRATPADNPPVTAIEMV</sequence>
<feature type="compositionally biased region" description="Basic and acidic residues" evidence="1">
    <location>
        <begin position="86"/>
        <end position="110"/>
    </location>
</feature>
<dbReference type="EMBL" id="JAWRVE010000078">
    <property type="protein sequence ID" value="KAL1862730.1"/>
    <property type="molecule type" value="Genomic_DNA"/>
</dbReference>
<feature type="region of interest" description="Disordered" evidence="1">
    <location>
        <begin position="73"/>
        <end position="110"/>
    </location>
</feature>
<name>A0ABR3WIQ4_9PEZI</name>
<keyword evidence="2" id="KW-1133">Transmembrane helix</keyword>
<accession>A0ABR3WIQ4</accession>
<evidence type="ECO:0000256" key="1">
    <source>
        <dbReference type="SAM" id="MobiDB-lite"/>
    </source>
</evidence>
<comment type="caution">
    <text evidence="3">The sequence shown here is derived from an EMBL/GenBank/DDBJ whole genome shotgun (WGS) entry which is preliminary data.</text>
</comment>
<dbReference type="Proteomes" id="UP001583177">
    <property type="component" value="Unassembled WGS sequence"/>
</dbReference>
<keyword evidence="2" id="KW-0472">Membrane</keyword>
<feature type="transmembrane region" description="Helical" evidence="2">
    <location>
        <begin position="29"/>
        <end position="52"/>
    </location>
</feature>
<evidence type="ECO:0000256" key="2">
    <source>
        <dbReference type="SAM" id="Phobius"/>
    </source>
</evidence>
<keyword evidence="4" id="KW-1185">Reference proteome</keyword>
<protein>
    <submittedName>
        <fullName evidence="3">Uncharacterized protein</fullName>
    </submittedName>
</protein>
<gene>
    <name evidence="3" type="ORF">Daus18300_008374</name>
</gene>
<keyword evidence="2" id="KW-0812">Transmembrane</keyword>
<evidence type="ECO:0000313" key="3">
    <source>
        <dbReference type="EMBL" id="KAL1862730.1"/>
    </source>
</evidence>